<dbReference type="GO" id="GO:0070813">
    <property type="term" value="P:hydrogen sulfide metabolic process"/>
    <property type="evidence" value="ECO:0007669"/>
    <property type="project" value="TreeGrafter"/>
</dbReference>
<dbReference type="Pfam" id="PF00753">
    <property type="entry name" value="Lactamase_B"/>
    <property type="match status" value="1"/>
</dbReference>
<protein>
    <submittedName>
        <fullName evidence="3">MBL fold metallo-hydrolase</fullName>
    </submittedName>
</protein>
<dbReference type="InterPro" id="IPR051682">
    <property type="entry name" value="Mito_Persulfide_Diox"/>
</dbReference>
<dbReference type="GO" id="GO:0016787">
    <property type="term" value="F:hydrolase activity"/>
    <property type="evidence" value="ECO:0007669"/>
    <property type="project" value="UniProtKB-KW"/>
</dbReference>
<dbReference type="InterPro" id="IPR001279">
    <property type="entry name" value="Metallo-B-lactamas"/>
</dbReference>
<dbReference type="RefSeq" id="WP_062144262.1">
    <property type="nucleotide sequence ID" value="NZ_CP013002.1"/>
</dbReference>
<name>A0A0N7JH58_9CAUL</name>
<reference evidence="3 4" key="1">
    <citation type="submission" date="2015-10" db="EMBL/GenBank/DDBJ databases">
        <title>Conservation of the essential genome among Caulobacter and Brevundimonas species.</title>
        <authorList>
            <person name="Scott D."/>
            <person name="Ely B."/>
        </authorList>
    </citation>
    <scope>NUCLEOTIDE SEQUENCE [LARGE SCALE GENOMIC DNA]</scope>
    <source>
        <strain evidence="3 4">CB4</strain>
    </source>
</reference>
<evidence type="ECO:0000259" key="2">
    <source>
        <dbReference type="SMART" id="SM00849"/>
    </source>
</evidence>
<dbReference type="GO" id="GO:0050313">
    <property type="term" value="F:sulfur dioxygenase activity"/>
    <property type="evidence" value="ECO:0007669"/>
    <property type="project" value="InterPro"/>
</dbReference>
<accession>A0A0N7JH58</accession>
<dbReference type="OrthoDB" id="9784009at2"/>
<dbReference type="PANTHER" id="PTHR43084">
    <property type="entry name" value="PERSULFIDE DIOXYGENASE ETHE1"/>
    <property type="match status" value="1"/>
</dbReference>
<evidence type="ECO:0000256" key="1">
    <source>
        <dbReference type="ARBA" id="ARBA00022723"/>
    </source>
</evidence>
<proteinExistence type="predicted"/>
<feature type="domain" description="Metallo-beta-lactamase" evidence="2">
    <location>
        <begin position="22"/>
        <end position="211"/>
    </location>
</feature>
<keyword evidence="1" id="KW-0479">Metal-binding</keyword>
<dbReference type="SUPFAM" id="SSF56281">
    <property type="entry name" value="Metallo-hydrolase/oxidoreductase"/>
    <property type="match status" value="1"/>
</dbReference>
<dbReference type="AlphaFoldDB" id="A0A0N7JH58"/>
<organism evidence="3 4">
    <name type="scientific">Caulobacter henricii</name>
    <dbReference type="NCBI Taxonomy" id="69395"/>
    <lineage>
        <taxon>Bacteria</taxon>
        <taxon>Pseudomonadati</taxon>
        <taxon>Pseudomonadota</taxon>
        <taxon>Alphaproteobacteria</taxon>
        <taxon>Caulobacterales</taxon>
        <taxon>Caulobacteraceae</taxon>
        <taxon>Caulobacter</taxon>
    </lineage>
</organism>
<sequence>MIQAPHTPSPLSVQAFFDEATSTVTYLLADPDTGAAAIIDPVLDFDPRSARLSTTSADRVLAAIAAEALTLTWILETHAHADHLSAAHHLRKLTGAQIAIGRQITEVQKGFGNLFEAEDIAPDGGDFDLLVAEGDQIALGHRVIRIMQTPGHTPACVSYLIEDCAFVGDTLFMPDYGTARADFPGGDAATLYRSIHKILALPPQTRIFVGHDYLPAGRQAFAWETTVGEQRAANVHVHDGVKEADFVTMRKARDATLPAPTLILPALQVNIRAGALPPASASGRVFLKLPINAI</sequence>
<dbReference type="SMART" id="SM00849">
    <property type="entry name" value="Lactamase_B"/>
    <property type="match status" value="1"/>
</dbReference>
<evidence type="ECO:0000313" key="3">
    <source>
        <dbReference type="EMBL" id="ALL12474.1"/>
    </source>
</evidence>
<evidence type="ECO:0000313" key="4">
    <source>
        <dbReference type="Proteomes" id="UP000056905"/>
    </source>
</evidence>
<dbReference type="Gene3D" id="3.60.15.10">
    <property type="entry name" value="Ribonuclease Z/Hydroxyacylglutathione hydrolase-like"/>
    <property type="match status" value="1"/>
</dbReference>
<dbReference type="PANTHER" id="PTHR43084:SF1">
    <property type="entry name" value="PERSULFIDE DIOXYGENASE ETHE1, MITOCHONDRIAL"/>
    <property type="match status" value="1"/>
</dbReference>
<gene>
    <name evidence="3" type="ORF">AQ619_03390</name>
</gene>
<dbReference type="EMBL" id="CP013002">
    <property type="protein sequence ID" value="ALL12474.1"/>
    <property type="molecule type" value="Genomic_DNA"/>
</dbReference>
<dbReference type="GO" id="GO:0046872">
    <property type="term" value="F:metal ion binding"/>
    <property type="evidence" value="ECO:0007669"/>
    <property type="project" value="UniProtKB-KW"/>
</dbReference>
<dbReference type="GO" id="GO:0006749">
    <property type="term" value="P:glutathione metabolic process"/>
    <property type="evidence" value="ECO:0007669"/>
    <property type="project" value="InterPro"/>
</dbReference>
<dbReference type="CDD" id="cd07724">
    <property type="entry name" value="POD-like_MBL-fold"/>
    <property type="match status" value="1"/>
</dbReference>
<dbReference type="InterPro" id="IPR044528">
    <property type="entry name" value="POD-like_MBL-fold"/>
</dbReference>
<keyword evidence="4" id="KW-1185">Reference proteome</keyword>
<dbReference type="InterPro" id="IPR036866">
    <property type="entry name" value="RibonucZ/Hydroxyglut_hydro"/>
</dbReference>
<keyword evidence="3" id="KW-0378">Hydrolase</keyword>
<dbReference type="STRING" id="69395.AQ619_03390"/>
<dbReference type="KEGG" id="chq:AQ619_03390"/>
<dbReference type="Proteomes" id="UP000056905">
    <property type="component" value="Chromosome"/>
</dbReference>